<accession>A0A8S1W280</accession>
<gene>
    <name evidence="1" type="ORF">PPENT_87.1.T0740025</name>
</gene>
<name>A0A8S1W280_9CILI</name>
<proteinExistence type="predicted"/>
<sequence>MLIKAIKNYCILANNLLLKCKQDKELQLITFCQQILKLTSEEQQQINVTYLQEFQFKPIMLEENEQIRDNESYIKNLITFDQYLIIQQESTISILTKRVANEKLICDILRNSTTANYSGLLLDHQLVIQYINQQSIEEQQKFSDYQSENISSYLLSVFMTKQQKLKLLKGSQTYYQLI</sequence>
<comment type="caution">
    <text evidence="1">The sequence shown here is derived from an EMBL/GenBank/DDBJ whole genome shotgun (WGS) entry which is preliminary data.</text>
</comment>
<protein>
    <submittedName>
        <fullName evidence="1">Uncharacterized protein</fullName>
    </submittedName>
</protein>
<reference evidence="1" key="1">
    <citation type="submission" date="2021-01" db="EMBL/GenBank/DDBJ databases">
        <authorList>
            <consortium name="Genoscope - CEA"/>
            <person name="William W."/>
        </authorList>
    </citation>
    <scope>NUCLEOTIDE SEQUENCE</scope>
</reference>
<dbReference type="AlphaFoldDB" id="A0A8S1W280"/>
<evidence type="ECO:0000313" key="2">
    <source>
        <dbReference type="Proteomes" id="UP000689195"/>
    </source>
</evidence>
<evidence type="ECO:0000313" key="1">
    <source>
        <dbReference type="EMBL" id="CAD8180276.1"/>
    </source>
</evidence>
<dbReference type="EMBL" id="CAJJDO010000074">
    <property type="protein sequence ID" value="CAD8180276.1"/>
    <property type="molecule type" value="Genomic_DNA"/>
</dbReference>
<keyword evidence="2" id="KW-1185">Reference proteome</keyword>
<organism evidence="1 2">
    <name type="scientific">Paramecium pentaurelia</name>
    <dbReference type="NCBI Taxonomy" id="43138"/>
    <lineage>
        <taxon>Eukaryota</taxon>
        <taxon>Sar</taxon>
        <taxon>Alveolata</taxon>
        <taxon>Ciliophora</taxon>
        <taxon>Intramacronucleata</taxon>
        <taxon>Oligohymenophorea</taxon>
        <taxon>Peniculida</taxon>
        <taxon>Parameciidae</taxon>
        <taxon>Paramecium</taxon>
    </lineage>
</organism>
<dbReference type="Proteomes" id="UP000689195">
    <property type="component" value="Unassembled WGS sequence"/>
</dbReference>